<accession>A0A8H4A0X1</accession>
<gene>
    <name evidence="2" type="ORF">F8M41_010583</name>
</gene>
<keyword evidence="3" id="KW-1185">Reference proteome</keyword>
<sequence>MDEEEAEEIIDKLNEFKQKKKLKRPLVYVRNSVRTYQQKCPKSKKIAIESAHITDFFDTHNNSDQEDKSSGESSLNNECPQILKSEESDLDDEHYQDTEINEFQNDKNI</sequence>
<reference evidence="2 3" key="1">
    <citation type="journal article" date="2019" name="Environ. Microbiol.">
        <title>At the nexus of three kingdoms: the genome of the mycorrhizal fungus Gigaspora margarita provides insights into plant, endobacterial and fungal interactions.</title>
        <authorList>
            <person name="Venice F."/>
            <person name="Ghignone S."/>
            <person name="Salvioli di Fossalunga A."/>
            <person name="Amselem J."/>
            <person name="Novero M."/>
            <person name="Xianan X."/>
            <person name="Sedzielewska Toro K."/>
            <person name="Morin E."/>
            <person name="Lipzen A."/>
            <person name="Grigoriev I.V."/>
            <person name="Henrissat B."/>
            <person name="Martin F.M."/>
            <person name="Bonfante P."/>
        </authorList>
    </citation>
    <scope>NUCLEOTIDE SEQUENCE [LARGE SCALE GENOMIC DNA]</scope>
    <source>
        <strain evidence="2 3">BEG34</strain>
    </source>
</reference>
<dbReference type="EMBL" id="WTPW01002198">
    <property type="protein sequence ID" value="KAF0392152.1"/>
    <property type="molecule type" value="Genomic_DNA"/>
</dbReference>
<organism evidence="2 3">
    <name type="scientific">Gigaspora margarita</name>
    <dbReference type="NCBI Taxonomy" id="4874"/>
    <lineage>
        <taxon>Eukaryota</taxon>
        <taxon>Fungi</taxon>
        <taxon>Fungi incertae sedis</taxon>
        <taxon>Mucoromycota</taxon>
        <taxon>Glomeromycotina</taxon>
        <taxon>Glomeromycetes</taxon>
        <taxon>Diversisporales</taxon>
        <taxon>Gigasporaceae</taxon>
        <taxon>Gigaspora</taxon>
    </lineage>
</organism>
<evidence type="ECO:0000313" key="3">
    <source>
        <dbReference type="Proteomes" id="UP000439903"/>
    </source>
</evidence>
<comment type="caution">
    <text evidence="2">The sequence shown here is derived from an EMBL/GenBank/DDBJ whole genome shotgun (WGS) entry which is preliminary data.</text>
</comment>
<name>A0A8H4A0X1_GIGMA</name>
<feature type="region of interest" description="Disordered" evidence="1">
    <location>
        <begin position="58"/>
        <end position="109"/>
    </location>
</feature>
<dbReference type="AlphaFoldDB" id="A0A8H4A0X1"/>
<evidence type="ECO:0000256" key="1">
    <source>
        <dbReference type="SAM" id="MobiDB-lite"/>
    </source>
</evidence>
<evidence type="ECO:0000313" key="2">
    <source>
        <dbReference type="EMBL" id="KAF0392152.1"/>
    </source>
</evidence>
<proteinExistence type="predicted"/>
<feature type="compositionally biased region" description="Basic and acidic residues" evidence="1">
    <location>
        <begin position="58"/>
        <end position="70"/>
    </location>
</feature>
<protein>
    <submittedName>
        <fullName evidence="2">Uncharacterized protein</fullName>
    </submittedName>
</protein>
<dbReference type="Proteomes" id="UP000439903">
    <property type="component" value="Unassembled WGS sequence"/>
</dbReference>